<evidence type="ECO:0000313" key="6">
    <source>
        <dbReference type="Proteomes" id="UP000443090"/>
    </source>
</evidence>
<dbReference type="PRINTS" id="PR01415">
    <property type="entry name" value="ANKYRIN"/>
</dbReference>
<evidence type="ECO:0000256" key="3">
    <source>
        <dbReference type="SAM" id="MobiDB-lite"/>
    </source>
</evidence>
<dbReference type="AlphaFoldDB" id="A0A8H8U8U9"/>
<gene>
    <name evidence="5" type="ORF">LOCC1_G006701</name>
</gene>
<dbReference type="SMART" id="SM00248">
    <property type="entry name" value="ANK"/>
    <property type="match status" value="5"/>
</dbReference>
<feature type="domain" description="NACHT" evidence="4">
    <location>
        <begin position="215"/>
        <end position="362"/>
    </location>
</feature>
<feature type="repeat" description="ANK" evidence="2">
    <location>
        <begin position="755"/>
        <end position="787"/>
    </location>
</feature>
<keyword evidence="6" id="KW-1185">Reference proteome</keyword>
<dbReference type="InterPro" id="IPR036770">
    <property type="entry name" value="Ankyrin_rpt-contain_sf"/>
</dbReference>
<keyword evidence="2" id="KW-0040">ANK repeat</keyword>
<sequence length="860" mass="95658">MDGLSAAASVVALVQISGQIYNLCQTYYAGVKSAREDIRRLRDEVTSLQDVLNGVADLADSPASAKLAVLGLLNQPDGLVQQCQTELAGLTTKLADGQGNGTMKKFGMRALKWPFTKKDVDAIISIIGRQKALFHLALTTDITTLIVAIDQGITQLRHDFAASRVDNHQDKIIKWLSCTDPSSNHLAACKKCQPTTGEWFTKGSSMKEWMETQNSLLWLHGIPGCGKTVLSSTIIEEIKPHCDKPGSALAYFYFDFSDSEKQNLSNLLSSLLAQLYSKTPCLPEQMAELYAECNNGEHKASVTELTEALSMIMLEFDDQVFLVIDALDEFAKIGERDELLTLLGDINSWSLPTVHLIVTSRPEPDIKAVMMPLSNPEAIYIQGSQVQSDISFYIRNQLAEDPKLKKWPSEVKVDIEKALSARADGIKRNTLLKTLDNLPETLDDTYARILSEIDRNDMMEARRALLWLVFSARPLGVEKLAEAAVVDPESDPPFSPENRFLDPHGDILEILGSLVTTSVKPAQRGPHNGDPDDGDPDDGDSDDWSYDADSDNTEVKLAHFSVKDYLLSERIQSPKTAFFSATPVDGNSFIARSCLLYILHYTESYPKSTEMVSRFASDDVEKFPLLLCAYRLWYVHAKAVPARSRMSVDLIAFKLLVSSAASTAWLREDPYFSREFIPVRRPKEMYSELSLPLYCASSLGLEGVVRMLLELKVDTNTRWNSFGMTALSNAAARGYEGVVRLLLEHDGNIEVKDRWGNTALQIAAAREHESVVWLLLEHDANIEAKDRWGDTVLLHAASKGRERVVRVLLEHGANVDEKVRSEWTALHEATHSNFESVVRTLIEKGANINSKDGDDTLRCI</sequence>
<protein>
    <submittedName>
        <fullName evidence="5">Ankyrin repeat and KH domain-containing protein</fullName>
    </submittedName>
</protein>
<dbReference type="InterPro" id="IPR027417">
    <property type="entry name" value="P-loop_NTPase"/>
</dbReference>
<dbReference type="InterPro" id="IPR002110">
    <property type="entry name" value="Ankyrin_rpt"/>
</dbReference>
<dbReference type="PROSITE" id="PS50088">
    <property type="entry name" value="ANK_REPEAT"/>
    <property type="match status" value="4"/>
</dbReference>
<dbReference type="PROSITE" id="PS50297">
    <property type="entry name" value="ANK_REP_REGION"/>
    <property type="match status" value="4"/>
</dbReference>
<dbReference type="Pfam" id="PF13637">
    <property type="entry name" value="Ank_4"/>
    <property type="match status" value="1"/>
</dbReference>
<dbReference type="Gene3D" id="1.25.40.20">
    <property type="entry name" value="Ankyrin repeat-containing domain"/>
    <property type="match status" value="1"/>
</dbReference>
<dbReference type="PROSITE" id="PS50837">
    <property type="entry name" value="NACHT"/>
    <property type="match status" value="1"/>
</dbReference>
<feature type="repeat" description="ANK" evidence="2">
    <location>
        <begin position="788"/>
        <end position="820"/>
    </location>
</feature>
<evidence type="ECO:0000256" key="1">
    <source>
        <dbReference type="ARBA" id="ARBA00022737"/>
    </source>
</evidence>
<dbReference type="OrthoDB" id="1577640at2759"/>
<reference evidence="5 6" key="1">
    <citation type="submission" date="2018-05" db="EMBL/GenBank/DDBJ databases">
        <title>Genome sequencing and assembly of the regulated plant pathogen Lachnellula willkommii and related sister species for the development of diagnostic species identification markers.</title>
        <authorList>
            <person name="Giroux E."/>
            <person name="Bilodeau G."/>
        </authorList>
    </citation>
    <scope>NUCLEOTIDE SEQUENCE [LARGE SCALE GENOMIC DNA]</scope>
    <source>
        <strain evidence="5 6">CBS 160.35</strain>
    </source>
</reference>
<dbReference type="InterPro" id="IPR056884">
    <property type="entry name" value="NPHP3-like_N"/>
</dbReference>
<feature type="compositionally biased region" description="Acidic residues" evidence="3">
    <location>
        <begin position="531"/>
        <end position="549"/>
    </location>
</feature>
<evidence type="ECO:0000313" key="5">
    <source>
        <dbReference type="EMBL" id="TVY38543.1"/>
    </source>
</evidence>
<dbReference type="PANTHER" id="PTHR10039:SF16">
    <property type="entry name" value="GPI INOSITOL-DEACYLASE"/>
    <property type="match status" value="1"/>
</dbReference>
<organism evidence="5 6">
    <name type="scientific">Lachnellula occidentalis</name>
    <dbReference type="NCBI Taxonomy" id="215460"/>
    <lineage>
        <taxon>Eukaryota</taxon>
        <taxon>Fungi</taxon>
        <taxon>Dikarya</taxon>
        <taxon>Ascomycota</taxon>
        <taxon>Pezizomycotina</taxon>
        <taxon>Leotiomycetes</taxon>
        <taxon>Helotiales</taxon>
        <taxon>Lachnaceae</taxon>
        <taxon>Lachnellula</taxon>
    </lineage>
</organism>
<dbReference type="EMBL" id="QGMI01000593">
    <property type="protein sequence ID" value="TVY38543.1"/>
    <property type="molecule type" value="Genomic_DNA"/>
</dbReference>
<feature type="repeat" description="ANK" evidence="2">
    <location>
        <begin position="722"/>
        <end position="754"/>
    </location>
</feature>
<feature type="region of interest" description="Disordered" evidence="3">
    <location>
        <begin position="519"/>
        <end position="549"/>
    </location>
</feature>
<evidence type="ECO:0000259" key="4">
    <source>
        <dbReference type="PROSITE" id="PS50837"/>
    </source>
</evidence>
<keyword evidence="1" id="KW-0677">Repeat</keyword>
<dbReference type="InterPro" id="IPR007111">
    <property type="entry name" value="NACHT_NTPase"/>
</dbReference>
<dbReference type="PANTHER" id="PTHR10039">
    <property type="entry name" value="AMELOGENIN"/>
    <property type="match status" value="1"/>
</dbReference>
<name>A0A8H8U8U9_9HELO</name>
<dbReference type="Pfam" id="PF12796">
    <property type="entry name" value="Ank_2"/>
    <property type="match status" value="1"/>
</dbReference>
<dbReference type="Pfam" id="PF17111">
    <property type="entry name" value="PigL_N"/>
    <property type="match status" value="1"/>
</dbReference>
<accession>A0A8H8U8U9</accession>
<dbReference type="InterPro" id="IPR031348">
    <property type="entry name" value="PigL_N"/>
</dbReference>
<evidence type="ECO:0000256" key="2">
    <source>
        <dbReference type="PROSITE-ProRule" id="PRU00023"/>
    </source>
</evidence>
<proteinExistence type="predicted"/>
<comment type="caution">
    <text evidence="5">The sequence shown here is derived from an EMBL/GenBank/DDBJ whole genome shotgun (WGS) entry which is preliminary data.</text>
</comment>
<dbReference type="Pfam" id="PF24883">
    <property type="entry name" value="NPHP3_N"/>
    <property type="match status" value="1"/>
</dbReference>
<feature type="repeat" description="ANK" evidence="2">
    <location>
        <begin position="821"/>
        <end position="853"/>
    </location>
</feature>
<dbReference type="SUPFAM" id="SSF52540">
    <property type="entry name" value="P-loop containing nucleoside triphosphate hydrolases"/>
    <property type="match status" value="1"/>
</dbReference>
<dbReference type="Proteomes" id="UP000443090">
    <property type="component" value="Unassembled WGS sequence"/>
</dbReference>
<dbReference type="SUPFAM" id="SSF48403">
    <property type="entry name" value="Ankyrin repeat"/>
    <property type="match status" value="1"/>
</dbReference>
<dbReference type="Gene3D" id="3.40.50.300">
    <property type="entry name" value="P-loop containing nucleotide triphosphate hydrolases"/>
    <property type="match status" value="1"/>
</dbReference>